<evidence type="ECO:0000313" key="5">
    <source>
        <dbReference type="Proteomes" id="UP001153712"/>
    </source>
</evidence>
<dbReference type="Proteomes" id="UP001153712">
    <property type="component" value="Chromosome 6"/>
</dbReference>
<proteinExistence type="predicted"/>
<gene>
    <name evidence="4" type="ORF">PHYEVI_LOCUS9152</name>
</gene>
<keyword evidence="5" id="KW-1185">Reference proteome</keyword>
<dbReference type="OrthoDB" id="676979at2759"/>
<organism evidence="4 5">
    <name type="scientific">Phyllotreta striolata</name>
    <name type="common">Striped flea beetle</name>
    <name type="synonym">Crioceris striolata</name>
    <dbReference type="NCBI Taxonomy" id="444603"/>
    <lineage>
        <taxon>Eukaryota</taxon>
        <taxon>Metazoa</taxon>
        <taxon>Ecdysozoa</taxon>
        <taxon>Arthropoda</taxon>
        <taxon>Hexapoda</taxon>
        <taxon>Insecta</taxon>
        <taxon>Pterygota</taxon>
        <taxon>Neoptera</taxon>
        <taxon>Endopterygota</taxon>
        <taxon>Coleoptera</taxon>
        <taxon>Polyphaga</taxon>
        <taxon>Cucujiformia</taxon>
        <taxon>Chrysomeloidea</taxon>
        <taxon>Chrysomelidae</taxon>
        <taxon>Galerucinae</taxon>
        <taxon>Alticini</taxon>
        <taxon>Phyllotreta</taxon>
    </lineage>
</organism>
<evidence type="ECO:0000256" key="2">
    <source>
        <dbReference type="ARBA" id="ARBA00022737"/>
    </source>
</evidence>
<dbReference type="PANTHER" id="PTHR15454:SF19">
    <property type="entry name" value="LEUCINE-RICH REPEAT-CONTAINING PROTEIN 51"/>
    <property type="match status" value="1"/>
</dbReference>
<dbReference type="PANTHER" id="PTHR15454">
    <property type="entry name" value="NISCHARIN RELATED"/>
    <property type="match status" value="1"/>
</dbReference>
<reference evidence="4" key="1">
    <citation type="submission" date="2022-01" db="EMBL/GenBank/DDBJ databases">
        <authorList>
            <person name="King R."/>
        </authorList>
    </citation>
    <scope>NUCLEOTIDE SEQUENCE</scope>
</reference>
<feature type="compositionally biased region" description="Polar residues" evidence="3">
    <location>
        <begin position="370"/>
        <end position="392"/>
    </location>
</feature>
<dbReference type="SUPFAM" id="SSF52075">
    <property type="entry name" value="Outer arm dynein light chain 1"/>
    <property type="match status" value="1"/>
</dbReference>
<dbReference type="EMBL" id="OU900099">
    <property type="protein sequence ID" value="CAG9862846.1"/>
    <property type="molecule type" value="Genomic_DNA"/>
</dbReference>
<name>A0A9N9TV30_PHYSR</name>
<sequence length="591" mass="68428">MSTGIFSDPIDLTAIKDITPKYELYFIKRQYDKVTWNDAEAPLVMFRKRFRDCFFNYSLPFSLALILVLRRSVFGTFLDALNPLHNEASAVDNKFAIIDYEIKHFDKNEWQRWKQKNRLFDNMYGCLKHMVTEGVEVTLKNLEKILQTLRICNTYMNSIDSSLKDFKNLQILQLSDNNLRDINGSHLPRNLKILELNNNFISNVDHLTTNAPKRLLYLGLGRNCLNNNSSLHLLSDCGHFQELCCLDLSQNDIYDLNATIKSLSSLHSLDSLLLEGNPCYMDPFYIYQVCHTFKKMAYLDNTQILKEDKYKMYSSQTNCRPVVFFHCYRLMGIQKPTVIKGANLMQTFHVEISLPLLESVRLPSPPITPEPSTMSSSRLSPRNSVTSVKKSLRSQKSVRIPEPLLKNNQCNSIHEYNPKQEERNHAFKTVKKTWSPVIEFPQMAIEIPNDDLILMRDTLRSTAKVDIVYSVISRNISSKSKTAEIINDDNITIESKMTLASFTCNLETWNWSDQYLDFFWDERVCASRPAVKVNGSLKNLNYTGKKKLEDPTNFPQTVPKNMALHFGFEMARNLFQEDKMKSNPCIKHSPY</sequence>
<keyword evidence="2" id="KW-0677">Repeat</keyword>
<evidence type="ECO:0000256" key="3">
    <source>
        <dbReference type="SAM" id="MobiDB-lite"/>
    </source>
</evidence>
<feature type="region of interest" description="Disordered" evidence="3">
    <location>
        <begin position="365"/>
        <end position="392"/>
    </location>
</feature>
<protein>
    <submittedName>
        <fullName evidence="4">Uncharacterized protein</fullName>
    </submittedName>
</protein>
<accession>A0A9N9TV30</accession>
<evidence type="ECO:0000256" key="1">
    <source>
        <dbReference type="ARBA" id="ARBA00022614"/>
    </source>
</evidence>
<dbReference type="Gene3D" id="3.80.10.10">
    <property type="entry name" value="Ribonuclease Inhibitor"/>
    <property type="match status" value="1"/>
</dbReference>
<dbReference type="GO" id="GO:0005737">
    <property type="term" value="C:cytoplasm"/>
    <property type="evidence" value="ECO:0007669"/>
    <property type="project" value="TreeGrafter"/>
</dbReference>
<dbReference type="InterPro" id="IPR001611">
    <property type="entry name" value="Leu-rich_rpt"/>
</dbReference>
<keyword evidence="1" id="KW-0433">Leucine-rich repeat</keyword>
<evidence type="ECO:0000313" key="4">
    <source>
        <dbReference type="EMBL" id="CAG9862846.1"/>
    </source>
</evidence>
<dbReference type="PROSITE" id="PS51450">
    <property type="entry name" value="LRR"/>
    <property type="match status" value="2"/>
</dbReference>
<dbReference type="AlphaFoldDB" id="A0A9N9TV30"/>
<dbReference type="InterPro" id="IPR032675">
    <property type="entry name" value="LRR_dom_sf"/>
</dbReference>